<dbReference type="OrthoDB" id="3261594at2759"/>
<reference evidence="1" key="2">
    <citation type="journal article" date="2020" name="Nat. Commun.">
        <title>Large-scale genome sequencing of mycorrhizal fungi provides insights into the early evolution of symbiotic traits.</title>
        <authorList>
            <person name="Miyauchi S."/>
            <person name="Kiss E."/>
            <person name="Kuo A."/>
            <person name="Drula E."/>
            <person name="Kohler A."/>
            <person name="Sanchez-Garcia M."/>
            <person name="Morin E."/>
            <person name="Andreopoulos B."/>
            <person name="Barry K.W."/>
            <person name="Bonito G."/>
            <person name="Buee M."/>
            <person name="Carver A."/>
            <person name="Chen C."/>
            <person name="Cichocki N."/>
            <person name="Clum A."/>
            <person name="Culley D."/>
            <person name="Crous P.W."/>
            <person name="Fauchery L."/>
            <person name="Girlanda M."/>
            <person name="Hayes R.D."/>
            <person name="Keri Z."/>
            <person name="LaButti K."/>
            <person name="Lipzen A."/>
            <person name="Lombard V."/>
            <person name="Magnuson J."/>
            <person name="Maillard F."/>
            <person name="Murat C."/>
            <person name="Nolan M."/>
            <person name="Ohm R.A."/>
            <person name="Pangilinan J."/>
            <person name="Pereira M.F."/>
            <person name="Perotto S."/>
            <person name="Peter M."/>
            <person name="Pfister S."/>
            <person name="Riley R."/>
            <person name="Sitrit Y."/>
            <person name="Stielow J.B."/>
            <person name="Szollosi G."/>
            <person name="Zifcakova L."/>
            <person name="Stursova M."/>
            <person name="Spatafora J.W."/>
            <person name="Tedersoo L."/>
            <person name="Vaario L.M."/>
            <person name="Yamada A."/>
            <person name="Yan M."/>
            <person name="Wang P."/>
            <person name="Xu J."/>
            <person name="Bruns T."/>
            <person name="Baldrian P."/>
            <person name="Vilgalys R."/>
            <person name="Dunand C."/>
            <person name="Henrissat B."/>
            <person name="Grigoriev I.V."/>
            <person name="Hibbett D."/>
            <person name="Nagy L.G."/>
            <person name="Martin F.M."/>
        </authorList>
    </citation>
    <scope>NUCLEOTIDE SEQUENCE</scope>
    <source>
        <strain evidence="1">Prilba</strain>
    </source>
</reference>
<comment type="caution">
    <text evidence="1">The sequence shown here is derived from an EMBL/GenBank/DDBJ whole genome shotgun (WGS) entry which is preliminary data.</text>
</comment>
<evidence type="ECO:0008006" key="3">
    <source>
        <dbReference type="Google" id="ProtNLM"/>
    </source>
</evidence>
<dbReference type="AlphaFoldDB" id="A0A9P5N6C8"/>
<organism evidence="1 2">
    <name type="scientific">Russula ochroleuca</name>
    <dbReference type="NCBI Taxonomy" id="152965"/>
    <lineage>
        <taxon>Eukaryota</taxon>
        <taxon>Fungi</taxon>
        <taxon>Dikarya</taxon>
        <taxon>Basidiomycota</taxon>
        <taxon>Agaricomycotina</taxon>
        <taxon>Agaricomycetes</taxon>
        <taxon>Russulales</taxon>
        <taxon>Russulaceae</taxon>
        <taxon>Russula</taxon>
    </lineage>
</organism>
<evidence type="ECO:0000313" key="1">
    <source>
        <dbReference type="EMBL" id="KAF8487271.1"/>
    </source>
</evidence>
<keyword evidence="2" id="KW-1185">Reference proteome</keyword>
<reference evidence="1" key="1">
    <citation type="submission" date="2019-10" db="EMBL/GenBank/DDBJ databases">
        <authorList>
            <consortium name="DOE Joint Genome Institute"/>
            <person name="Kuo A."/>
            <person name="Miyauchi S."/>
            <person name="Kiss E."/>
            <person name="Drula E."/>
            <person name="Kohler A."/>
            <person name="Sanchez-Garcia M."/>
            <person name="Andreopoulos B."/>
            <person name="Barry K.W."/>
            <person name="Bonito G."/>
            <person name="Buee M."/>
            <person name="Carver A."/>
            <person name="Chen C."/>
            <person name="Cichocki N."/>
            <person name="Clum A."/>
            <person name="Culley D."/>
            <person name="Crous P.W."/>
            <person name="Fauchery L."/>
            <person name="Girlanda M."/>
            <person name="Hayes R."/>
            <person name="Keri Z."/>
            <person name="LaButti K."/>
            <person name="Lipzen A."/>
            <person name="Lombard V."/>
            <person name="Magnuson J."/>
            <person name="Maillard F."/>
            <person name="Morin E."/>
            <person name="Murat C."/>
            <person name="Nolan M."/>
            <person name="Ohm R."/>
            <person name="Pangilinan J."/>
            <person name="Pereira M."/>
            <person name="Perotto S."/>
            <person name="Peter M."/>
            <person name="Riley R."/>
            <person name="Sitrit Y."/>
            <person name="Stielow B."/>
            <person name="Szollosi G."/>
            <person name="Zifcakova L."/>
            <person name="Stursova M."/>
            <person name="Spatafora J.W."/>
            <person name="Tedersoo L."/>
            <person name="Vaario L.-M."/>
            <person name="Yamada A."/>
            <person name="Yan M."/>
            <person name="Wang P."/>
            <person name="Xu J."/>
            <person name="Bruns T."/>
            <person name="Baldrian P."/>
            <person name="Vilgalys R."/>
            <person name="Henrissat B."/>
            <person name="Grigoriev I.V."/>
            <person name="Hibbett D."/>
            <person name="Nagy L.G."/>
            <person name="Martin F.M."/>
        </authorList>
    </citation>
    <scope>NUCLEOTIDE SEQUENCE</scope>
    <source>
        <strain evidence="1">Prilba</strain>
    </source>
</reference>
<sequence length="175" mass="19739">MDAPSHSVNADSDNPQDIQDEAALFNLDDNNNVNCPNPPQATLENLASMQTIIRQIQDASFSDEEKQWSGDEFDTFLHPLHEQFCLDDAQFRLSLSIYMALSAHSSEATYTAVQRSIKECYPNSTMLSFDQVRNRLESISGILLLHFDMCTNSCMAFTGPFSDLKKCLHCGEDRF</sequence>
<proteinExistence type="predicted"/>
<name>A0A9P5N6C8_9AGAM</name>
<protein>
    <recommendedName>
        <fullName evidence="3">Transposase</fullName>
    </recommendedName>
</protein>
<evidence type="ECO:0000313" key="2">
    <source>
        <dbReference type="Proteomes" id="UP000759537"/>
    </source>
</evidence>
<accession>A0A9P5N6C8</accession>
<gene>
    <name evidence="1" type="ORF">DFH94DRAFT_621774</name>
</gene>
<dbReference type="Proteomes" id="UP000759537">
    <property type="component" value="Unassembled WGS sequence"/>
</dbReference>
<dbReference type="EMBL" id="WHVB01000001">
    <property type="protein sequence ID" value="KAF8487271.1"/>
    <property type="molecule type" value="Genomic_DNA"/>
</dbReference>